<comment type="caution">
    <text evidence="9">The sequence shown here is derived from an EMBL/GenBank/DDBJ whole genome shotgun (WGS) entry which is preliminary data.</text>
</comment>
<dbReference type="EC" id="2.7.13.3" evidence="2"/>
<dbReference type="Gene3D" id="3.30.565.10">
    <property type="entry name" value="Histidine kinase-like ATPase, C-terminal domain"/>
    <property type="match status" value="1"/>
</dbReference>
<dbReference type="Proteomes" id="UP000615455">
    <property type="component" value="Unassembled WGS sequence"/>
</dbReference>
<evidence type="ECO:0000259" key="8">
    <source>
        <dbReference type="PROSITE" id="PS50109"/>
    </source>
</evidence>
<sequence>MIELLNTEAIMNDVVIEMSCDPDLPWVKSERNQLKQVFVNVIKNAIEAMPTGGNLQVSVRKMTSGVCMYFVDQGQGISEERLPRIGEPFYTTKEKGTGLGMMVSFAIIEEHQGHIEYQSKLGVGTTVVIQLPAAM</sequence>
<evidence type="ECO:0000256" key="2">
    <source>
        <dbReference type="ARBA" id="ARBA00012438"/>
    </source>
</evidence>
<gene>
    <name evidence="9" type="ORF">GCM10008018_63070</name>
</gene>
<keyword evidence="5" id="KW-0418">Kinase</keyword>
<dbReference type="EMBL" id="BMHE01000055">
    <property type="protein sequence ID" value="GGA08760.1"/>
    <property type="molecule type" value="Genomic_DNA"/>
</dbReference>
<keyword evidence="4" id="KW-0547">Nucleotide-binding</keyword>
<reference evidence="10" key="1">
    <citation type="journal article" date="2019" name="Int. J. Syst. Evol. Microbiol.">
        <title>The Global Catalogue of Microorganisms (GCM) 10K type strain sequencing project: providing services to taxonomists for standard genome sequencing and annotation.</title>
        <authorList>
            <consortium name="The Broad Institute Genomics Platform"/>
            <consortium name="The Broad Institute Genome Sequencing Center for Infectious Disease"/>
            <person name="Wu L."/>
            <person name="Ma J."/>
        </authorList>
    </citation>
    <scope>NUCLEOTIDE SEQUENCE [LARGE SCALE GENOMIC DNA]</scope>
    <source>
        <strain evidence="10">CGMCC 1.15043</strain>
    </source>
</reference>
<dbReference type="PANTHER" id="PTHR43065:SF34">
    <property type="entry name" value="SPORULATION KINASE A"/>
    <property type="match status" value="1"/>
</dbReference>
<evidence type="ECO:0000256" key="5">
    <source>
        <dbReference type="ARBA" id="ARBA00022777"/>
    </source>
</evidence>
<evidence type="ECO:0000256" key="1">
    <source>
        <dbReference type="ARBA" id="ARBA00000085"/>
    </source>
</evidence>
<dbReference type="PANTHER" id="PTHR43065">
    <property type="entry name" value="SENSOR HISTIDINE KINASE"/>
    <property type="match status" value="1"/>
</dbReference>
<name>A0ABQ1FFU4_9BACL</name>
<dbReference type="SUPFAM" id="SSF55874">
    <property type="entry name" value="ATPase domain of HSP90 chaperone/DNA topoisomerase II/histidine kinase"/>
    <property type="match status" value="1"/>
</dbReference>
<evidence type="ECO:0000256" key="7">
    <source>
        <dbReference type="ARBA" id="ARBA00023012"/>
    </source>
</evidence>
<dbReference type="PROSITE" id="PS50109">
    <property type="entry name" value="HIS_KIN"/>
    <property type="match status" value="1"/>
</dbReference>
<evidence type="ECO:0000256" key="3">
    <source>
        <dbReference type="ARBA" id="ARBA00022679"/>
    </source>
</evidence>
<comment type="catalytic activity">
    <reaction evidence="1">
        <text>ATP + protein L-histidine = ADP + protein N-phospho-L-histidine.</text>
        <dbReference type="EC" id="2.7.13.3"/>
    </reaction>
</comment>
<dbReference type="Pfam" id="PF02518">
    <property type="entry name" value="HATPase_c"/>
    <property type="match status" value="1"/>
</dbReference>
<dbReference type="InterPro" id="IPR036890">
    <property type="entry name" value="HATPase_C_sf"/>
</dbReference>
<evidence type="ECO:0000313" key="9">
    <source>
        <dbReference type="EMBL" id="GGA08760.1"/>
    </source>
</evidence>
<dbReference type="InterPro" id="IPR005467">
    <property type="entry name" value="His_kinase_dom"/>
</dbReference>
<keyword evidence="6" id="KW-0067">ATP-binding</keyword>
<keyword evidence="3" id="KW-0808">Transferase</keyword>
<dbReference type="PRINTS" id="PR00344">
    <property type="entry name" value="BCTRLSENSOR"/>
</dbReference>
<evidence type="ECO:0000256" key="4">
    <source>
        <dbReference type="ARBA" id="ARBA00022741"/>
    </source>
</evidence>
<dbReference type="SMART" id="SM00387">
    <property type="entry name" value="HATPase_c"/>
    <property type="match status" value="1"/>
</dbReference>
<organism evidence="9 10">
    <name type="scientific">Paenibacillus marchantiophytorum</name>
    <dbReference type="NCBI Taxonomy" id="1619310"/>
    <lineage>
        <taxon>Bacteria</taxon>
        <taxon>Bacillati</taxon>
        <taxon>Bacillota</taxon>
        <taxon>Bacilli</taxon>
        <taxon>Bacillales</taxon>
        <taxon>Paenibacillaceae</taxon>
        <taxon>Paenibacillus</taxon>
    </lineage>
</organism>
<keyword evidence="10" id="KW-1185">Reference proteome</keyword>
<dbReference type="InterPro" id="IPR004358">
    <property type="entry name" value="Sig_transdc_His_kin-like_C"/>
</dbReference>
<keyword evidence="7" id="KW-0902">Two-component regulatory system</keyword>
<accession>A0ABQ1FFU4</accession>
<protein>
    <recommendedName>
        <fullName evidence="2">histidine kinase</fullName>
        <ecNumber evidence="2">2.7.13.3</ecNumber>
    </recommendedName>
</protein>
<evidence type="ECO:0000313" key="10">
    <source>
        <dbReference type="Proteomes" id="UP000615455"/>
    </source>
</evidence>
<feature type="domain" description="Histidine kinase" evidence="8">
    <location>
        <begin position="1"/>
        <end position="135"/>
    </location>
</feature>
<proteinExistence type="predicted"/>
<dbReference type="InterPro" id="IPR003594">
    <property type="entry name" value="HATPase_dom"/>
</dbReference>
<evidence type="ECO:0000256" key="6">
    <source>
        <dbReference type="ARBA" id="ARBA00022840"/>
    </source>
</evidence>